<accession>A0A1M6EET8</accession>
<feature type="chain" id="PRO_5013246160" evidence="2">
    <location>
        <begin position="22"/>
        <end position="173"/>
    </location>
</feature>
<gene>
    <name evidence="3" type="ORF">SAMN05444417_1967</name>
</gene>
<feature type="region of interest" description="Disordered" evidence="1">
    <location>
        <begin position="81"/>
        <end position="104"/>
    </location>
</feature>
<dbReference type="EMBL" id="FQYO01000003">
    <property type="protein sequence ID" value="SHI83996.1"/>
    <property type="molecule type" value="Genomic_DNA"/>
</dbReference>
<dbReference type="RefSeq" id="WP_073329286.1">
    <property type="nucleotide sequence ID" value="NZ_FQYO01000003.1"/>
</dbReference>
<evidence type="ECO:0000256" key="1">
    <source>
        <dbReference type="SAM" id="MobiDB-lite"/>
    </source>
</evidence>
<reference evidence="3 4" key="1">
    <citation type="submission" date="2016-11" db="EMBL/GenBank/DDBJ databases">
        <authorList>
            <person name="Jaros S."/>
            <person name="Januszkiewicz K."/>
            <person name="Wedrychowicz H."/>
        </authorList>
    </citation>
    <scope>NUCLEOTIDE SEQUENCE [LARGE SCALE GENOMIC DNA]</scope>
    <source>
        <strain evidence="3 4">DSM 100565</strain>
    </source>
</reference>
<dbReference type="AlphaFoldDB" id="A0A1M6EET8"/>
<organism evidence="3 4">
    <name type="scientific">Wenxinia saemankumensis</name>
    <dbReference type="NCBI Taxonomy" id="1447782"/>
    <lineage>
        <taxon>Bacteria</taxon>
        <taxon>Pseudomonadati</taxon>
        <taxon>Pseudomonadota</taxon>
        <taxon>Alphaproteobacteria</taxon>
        <taxon>Rhodobacterales</taxon>
        <taxon>Roseobacteraceae</taxon>
        <taxon>Wenxinia</taxon>
    </lineage>
</organism>
<keyword evidence="2" id="KW-0732">Signal</keyword>
<dbReference type="OrthoDB" id="7864302at2"/>
<dbReference type="Gene3D" id="2.60.40.2390">
    <property type="match status" value="1"/>
</dbReference>
<dbReference type="STRING" id="1447782.SAMN05444417_1967"/>
<evidence type="ECO:0000256" key="2">
    <source>
        <dbReference type="SAM" id="SignalP"/>
    </source>
</evidence>
<protein>
    <submittedName>
        <fullName evidence="3">Uncharacterized protein</fullName>
    </submittedName>
</protein>
<feature type="compositionally biased region" description="Acidic residues" evidence="1">
    <location>
        <begin position="88"/>
        <end position="100"/>
    </location>
</feature>
<keyword evidence="4" id="KW-1185">Reference proteome</keyword>
<feature type="signal peptide" evidence="2">
    <location>
        <begin position="1"/>
        <end position="21"/>
    </location>
</feature>
<proteinExistence type="predicted"/>
<sequence length="173" mass="17427">MKTAILTAAACGTLLAGPATAADTIDPALAEVEIGAVCAGDTTIVAQTHTIPAEIGIGMGVKARAADAAGYPSVEIEVEPPLLPEPGVEGEEAATPEEDAMASGEEGVPEFLYPSTISGSEPTGFYYIFEGEGELLPGLWTITARNGDATLYSVEFTVVPAGEAPEVSAACAG</sequence>
<evidence type="ECO:0000313" key="3">
    <source>
        <dbReference type="EMBL" id="SHI83996.1"/>
    </source>
</evidence>
<name>A0A1M6EET8_9RHOB</name>
<dbReference type="Proteomes" id="UP000184292">
    <property type="component" value="Unassembled WGS sequence"/>
</dbReference>
<evidence type="ECO:0000313" key="4">
    <source>
        <dbReference type="Proteomes" id="UP000184292"/>
    </source>
</evidence>